<feature type="compositionally biased region" description="Basic and acidic residues" evidence="12">
    <location>
        <begin position="409"/>
        <end position="427"/>
    </location>
</feature>
<dbReference type="SMART" id="SM00382">
    <property type="entry name" value="AAA"/>
    <property type="match status" value="1"/>
</dbReference>
<dbReference type="GO" id="GO:0005524">
    <property type="term" value="F:ATP binding"/>
    <property type="evidence" value="ECO:0007669"/>
    <property type="project" value="UniProtKB-KW"/>
</dbReference>
<keyword evidence="6" id="KW-0479">Metal-binding</keyword>
<evidence type="ECO:0000256" key="10">
    <source>
        <dbReference type="ARBA" id="ARBA00022932"/>
    </source>
</evidence>
<name>A0A9D1RVK9_9FIRM</name>
<comment type="caution">
    <text evidence="14">The sequence shown here is derived from an EMBL/GenBank/DDBJ whole genome shotgun (WGS) entry which is preliminary data.</text>
</comment>
<feature type="domain" description="AAA+ ATPase" evidence="13">
    <location>
        <begin position="36"/>
        <end position="178"/>
    </location>
</feature>
<reference evidence="14" key="1">
    <citation type="journal article" date="2021" name="PeerJ">
        <title>Extensive microbial diversity within the chicken gut microbiome revealed by metagenomics and culture.</title>
        <authorList>
            <person name="Gilroy R."/>
            <person name="Ravi A."/>
            <person name="Getino M."/>
            <person name="Pursley I."/>
            <person name="Horton D.L."/>
            <person name="Alikhan N.F."/>
            <person name="Baker D."/>
            <person name="Gharbi K."/>
            <person name="Hall N."/>
            <person name="Watson M."/>
            <person name="Adriaenssens E.M."/>
            <person name="Foster-Nyarko E."/>
            <person name="Jarju S."/>
            <person name="Secka A."/>
            <person name="Antonio M."/>
            <person name="Oren A."/>
            <person name="Chaudhuri R.R."/>
            <person name="La Ragione R."/>
            <person name="Hildebrand F."/>
            <person name="Pallen M.J."/>
        </authorList>
    </citation>
    <scope>NUCLEOTIDE SEQUENCE</scope>
    <source>
        <strain evidence="14">ChiGjej6B6-1540</strain>
    </source>
</reference>
<evidence type="ECO:0000256" key="8">
    <source>
        <dbReference type="ARBA" id="ARBA00022833"/>
    </source>
</evidence>
<dbReference type="Pfam" id="PF12169">
    <property type="entry name" value="DNA_pol3_gamma3"/>
    <property type="match status" value="1"/>
</dbReference>
<evidence type="ECO:0000256" key="12">
    <source>
        <dbReference type="SAM" id="MobiDB-lite"/>
    </source>
</evidence>
<dbReference type="NCBIfam" id="NF004046">
    <property type="entry name" value="PRK05563.1"/>
    <property type="match status" value="1"/>
</dbReference>
<keyword evidence="5" id="KW-0235">DNA replication</keyword>
<dbReference type="InterPro" id="IPR027417">
    <property type="entry name" value="P-loop_NTPase"/>
</dbReference>
<evidence type="ECO:0000313" key="14">
    <source>
        <dbReference type="EMBL" id="HIW94355.1"/>
    </source>
</evidence>
<dbReference type="CDD" id="cd00009">
    <property type="entry name" value="AAA"/>
    <property type="match status" value="1"/>
</dbReference>
<dbReference type="PANTHER" id="PTHR11669:SF0">
    <property type="entry name" value="PROTEIN STICHEL-LIKE 2"/>
    <property type="match status" value="1"/>
</dbReference>
<dbReference type="FunFam" id="3.40.50.300:FF:000014">
    <property type="entry name" value="DNA polymerase III subunit gamma/tau"/>
    <property type="match status" value="1"/>
</dbReference>
<keyword evidence="7" id="KW-0547">Nucleotide-binding</keyword>
<evidence type="ECO:0000256" key="3">
    <source>
        <dbReference type="ARBA" id="ARBA00022679"/>
    </source>
</evidence>
<dbReference type="InterPro" id="IPR022754">
    <property type="entry name" value="DNA_pol_III_gamma-3"/>
</dbReference>
<dbReference type="GO" id="GO:0003887">
    <property type="term" value="F:DNA-directed DNA polymerase activity"/>
    <property type="evidence" value="ECO:0007669"/>
    <property type="project" value="UniProtKB-KW"/>
</dbReference>
<organism evidence="14 15">
    <name type="scientific">Candidatus Flavonifractor merdipullorum</name>
    <dbReference type="NCBI Taxonomy" id="2838590"/>
    <lineage>
        <taxon>Bacteria</taxon>
        <taxon>Bacillati</taxon>
        <taxon>Bacillota</taxon>
        <taxon>Clostridia</taxon>
        <taxon>Eubacteriales</taxon>
        <taxon>Oscillospiraceae</taxon>
        <taxon>Flavonifractor</taxon>
    </lineage>
</organism>
<keyword evidence="3 14" id="KW-0808">Transferase</keyword>
<dbReference type="GO" id="GO:0003677">
    <property type="term" value="F:DNA binding"/>
    <property type="evidence" value="ECO:0007669"/>
    <property type="project" value="InterPro"/>
</dbReference>
<keyword evidence="8" id="KW-0862">Zinc</keyword>
<dbReference type="Proteomes" id="UP000824192">
    <property type="component" value="Unassembled WGS sequence"/>
</dbReference>
<dbReference type="AlphaFoldDB" id="A0A9D1RVK9"/>
<dbReference type="PANTHER" id="PTHR11669">
    <property type="entry name" value="REPLICATION FACTOR C / DNA POLYMERASE III GAMMA-TAU SUBUNIT"/>
    <property type="match status" value="1"/>
</dbReference>
<evidence type="ECO:0000256" key="4">
    <source>
        <dbReference type="ARBA" id="ARBA00022695"/>
    </source>
</evidence>
<keyword evidence="10" id="KW-0239">DNA-directed DNA polymerase</keyword>
<accession>A0A9D1RVK9</accession>
<dbReference type="InterPro" id="IPR008921">
    <property type="entry name" value="DNA_pol3_clamp-load_cplx_C"/>
</dbReference>
<dbReference type="InterPro" id="IPR050238">
    <property type="entry name" value="DNA_Rep/Repair_Clamp_Loader"/>
</dbReference>
<keyword evidence="4 14" id="KW-0548">Nucleotidyltransferase</keyword>
<evidence type="ECO:0000259" key="13">
    <source>
        <dbReference type="SMART" id="SM00382"/>
    </source>
</evidence>
<dbReference type="SUPFAM" id="SSF52540">
    <property type="entry name" value="P-loop containing nucleoside triphosphate hydrolases"/>
    <property type="match status" value="1"/>
</dbReference>
<dbReference type="PRINTS" id="PR00300">
    <property type="entry name" value="CLPPROTEASEA"/>
</dbReference>
<dbReference type="GO" id="GO:0006261">
    <property type="term" value="P:DNA-templated DNA replication"/>
    <property type="evidence" value="ECO:0007669"/>
    <property type="project" value="TreeGrafter"/>
</dbReference>
<dbReference type="EMBL" id="DXGA01000158">
    <property type="protein sequence ID" value="HIW94355.1"/>
    <property type="molecule type" value="Genomic_DNA"/>
</dbReference>
<reference evidence="14" key="2">
    <citation type="submission" date="2021-04" db="EMBL/GenBank/DDBJ databases">
        <authorList>
            <person name="Gilroy R."/>
        </authorList>
    </citation>
    <scope>NUCLEOTIDE SEQUENCE</scope>
    <source>
        <strain evidence="14">ChiGjej6B6-1540</strain>
    </source>
</reference>
<dbReference type="InterPro" id="IPR003593">
    <property type="entry name" value="AAA+_ATPase"/>
</dbReference>
<dbReference type="GO" id="GO:0046872">
    <property type="term" value="F:metal ion binding"/>
    <property type="evidence" value="ECO:0007669"/>
    <property type="project" value="UniProtKB-KW"/>
</dbReference>
<dbReference type="NCBIfam" id="TIGR02397">
    <property type="entry name" value="dnaX_nterm"/>
    <property type="match status" value="1"/>
</dbReference>
<dbReference type="Gene3D" id="1.20.272.10">
    <property type="match status" value="1"/>
</dbReference>
<comment type="similarity">
    <text evidence="1">Belongs to the DnaX/STICHEL family.</text>
</comment>
<dbReference type="GO" id="GO:0009360">
    <property type="term" value="C:DNA polymerase III complex"/>
    <property type="evidence" value="ECO:0007669"/>
    <property type="project" value="InterPro"/>
</dbReference>
<dbReference type="InterPro" id="IPR001270">
    <property type="entry name" value="ClpA/B"/>
</dbReference>
<evidence type="ECO:0000256" key="1">
    <source>
        <dbReference type="ARBA" id="ARBA00006360"/>
    </source>
</evidence>
<evidence type="ECO:0000313" key="15">
    <source>
        <dbReference type="Proteomes" id="UP000824192"/>
    </source>
</evidence>
<evidence type="ECO:0000256" key="5">
    <source>
        <dbReference type="ARBA" id="ARBA00022705"/>
    </source>
</evidence>
<evidence type="ECO:0000256" key="2">
    <source>
        <dbReference type="ARBA" id="ARBA00012417"/>
    </source>
</evidence>
<evidence type="ECO:0000256" key="9">
    <source>
        <dbReference type="ARBA" id="ARBA00022840"/>
    </source>
</evidence>
<proteinExistence type="inferred from homology"/>
<dbReference type="InterPro" id="IPR045085">
    <property type="entry name" value="HLD_clamp_pol_III_gamma_tau"/>
</dbReference>
<protein>
    <recommendedName>
        <fullName evidence="2">DNA-directed DNA polymerase</fullName>
        <ecNumber evidence="2">2.7.7.7</ecNumber>
    </recommendedName>
</protein>
<comment type="catalytic activity">
    <reaction evidence="11">
        <text>DNA(n) + a 2'-deoxyribonucleoside 5'-triphosphate = DNA(n+1) + diphosphate</text>
        <dbReference type="Rhea" id="RHEA:22508"/>
        <dbReference type="Rhea" id="RHEA-COMP:17339"/>
        <dbReference type="Rhea" id="RHEA-COMP:17340"/>
        <dbReference type="ChEBI" id="CHEBI:33019"/>
        <dbReference type="ChEBI" id="CHEBI:61560"/>
        <dbReference type="ChEBI" id="CHEBI:173112"/>
        <dbReference type="EC" id="2.7.7.7"/>
    </reaction>
</comment>
<keyword evidence="9" id="KW-0067">ATP-binding</keyword>
<evidence type="ECO:0000256" key="7">
    <source>
        <dbReference type="ARBA" id="ARBA00022741"/>
    </source>
</evidence>
<dbReference type="Pfam" id="PF22608">
    <property type="entry name" value="DNAX_ATPase_lid"/>
    <property type="match status" value="1"/>
</dbReference>
<sequence length="588" mass="63079">MYQALYRKWRPRTFDDVVGQTHITDTLKRQVAAGRLSHAYLFTGTRGTGKTSCAKILARAVNCEHPVDGNPCNQCASCLGIENGSILDVLELDAASNNGVDQVRALRDEAVYTPAAVRKRVYIIDEVHMLSISAFNALLKILEEPPAHLMFILATTELHKVPATIKSRCQQFSFKRILPGDIARRLSFVAKEEGIDLSPEGAALLARLSDGGLRDALSLLDQCANPSGVIGEKEVLDALGLAGSLETAALMEQITAGNSAGALETLARLYANGKDVGALLGELSALARDLLLRATAPQGGTALLSGSYDETTLRRFTGQLSPQRLMQMLESIQTTLANLSRSGNRRTDAELCLLRLSDPALDQSVAGLSARIAQLEERLASGQISAPSATPAKTRKTSKKTETAAQKAEAPKVEDRPPWEEEERPPLPEEPGEWAPPVEEQPKPVRRRAAARTAPASPEVSAPSVQAMPAGGTSGGENLWPALVAALHKRIPMGVYTFLSKGNMVQGRLEGNVLTLWVDTDFTGNMIGRGNTLETVAAVAGAMLGRTVRCVVSVGRPPAVQQAEKPQTVDHLDELLEKGKTFDGMVIK</sequence>
<evidence type="ECO:0000256" key="11">
    <source>
        <dbReference type="ARBA" id="ARBA00049244"/>
    </source>
</evidence>
<dbReference type="InterPro" id="IPR012763">
    <property type="entry name" value="DNA_pol_III_sug/sutau_N"/>
</dbReference>
<dbReference type="Gene3D" id="3.40.50.300">
    <property type="entry name" value="P-loop containing nucleotide triphosphate hydrolases"/>
    <property type="match status" value="1"/>
</dbReference>
<evidence type="ECO:0000256" key="6">
    <source>
        <dbReference type="ARBA" id="ARBA00022723"/>
    </source>
</evidence>
<feature type="region of interest" description="Disordered" evidence="12">
    <location>
        <begin position="381"/>
        <end position="473"/>
    </location>
</feature>
<dbReference type="EC" id="2.7.7.7" evidence="2"/>
<dbReference type="Gene3D" id="1.10.8.60">
    <property type="match status" value="1"/>
</dbReference>
<dbReference type="Pfam" id="PF13177">
    <property type="entry name" value="DNA_pol3_delta2"/>
    <property type="match status" value="1"/>
</dbReference>
<gene>
    <name evidence="14" type="primary">dnaX</name>
    <name evidence="14" type="ORF">H9868_07430</name>
</gene>
<dbReference type="SUPFAM" id="SSF48019">
    <property type="entry name" value="post-AAA+ oligomerization domain-like"/>
    <property type="match status" value="1"/>
</dbReference>